<dbReference type="PANTHER" id="PTHR10472:SF5">
    <property type="entry name" value="D-AMINOACYL-TRNA DEACYLASE 1"/>
    <property type="match status" value="1"/>
</dbReference>
<dbReference type="EMBL" id="MLJW01000002">
    <property type="protein sequence ID" value="OIR18687.1"/>
    <property type="molecule type" value="Genomic_DNA"/>
</dbReference>
<sequence>MRAVVQRVSSASVAIDGAVCGSIGIGLLILLGIASGDTQDDGAWLASKIARLRLFPDEEGQMNRSVGEIGGRVLVVSQFTLMASTRKGNRPSFNDAAPPSEAEPLYEAFLTQIETALDGQSPARGRFGAMMQVSLVNDGPVTLIIDSRRRD</sequence>
<protein>
    <submittedName>
        <fullName evidence="3">D-tyrosyl-tRNA(Tyr) deacylase</fullName>
        <ecNumber evidence="3">3.1.-.-</ecNumber>
    </submittedName>
</protein>
<keyword evidence="2" id="KW-1133">Transmembrane helix</keyword>
<keyword evidence="3" id="KW-0378">Hydrolase</keyword>
<organism evidence="3">
    <name type="scientific">mine drainage metagenome</name>
    <dbReference type="NCBI Taxonomy" id="410659"/>
    <lineage>
        <taxon>unclassified sequences</taxon>
        <taxon>metagenomes</taxon>
        <taxon>ecological metagenomes</taxon>
    </lineage>
</organism>
<reference evidence="3" key="1">
    <citation type="submission" date="2016-10" db="EMBL/GenBank/DDBJ databases">
        <title>Sequence of Gallionella enrichment culture.</title>
        <authorList>
            <person name="Poehlein A."/>
            <person name="Muehling M."/>
            <person name="Daniel R."/>
        </authorList>
    </citation>
    <scope>NUCLEOTIDE SEQUENCE</scope>
</reference>
<comment type="similarity">
    <text evidence="1">Belongs to the DTD family.</text>
</comment>
<accession>A0A1J5TCP8</accession>
<evidence type="ECO:0000313" key="3">
    <source>
        <dbReference type="EMBL" id="OIR18687.1"/>
    </source>
</evidence>
<feature type="transmembrane region" description="Helical" evidence="2">
    <location>
        <begin position="12"/>
        <end position="33"/>
    </location>
</feature>
<dbReference type="AlphaFoldDB" id="A0A1J5TCP8"/>
<dbReference type="Pfam" id="PF02580">
    <property type="entry name" value="Tyr_Deacylase"/>
    <property type="match status" value="1"/>
</dbReference>
<dbReference type="Gene3D" id="3.50.80.10">
    <property type="entry name" value="D-tyrosyl-tRNA(Tyr) deacylase"/>
    <property type="match status" value="1"/>
</dbReference>
<keyword evidence="2" id="KW-0472">Membrane</keyword>
<proteinExistence type="inferred from homology"/>
<dbReference type="InterPro" id="IPR003732">
    <property type="entry name" value="Daa-tRNA_deacyls_DTD"/>
</dbReference>
<dbReference type="GO" id="GO:0005737">
    <property type="term" value="C:cytoplasm"/>
    <property type="evidence" value="ECO:0007669"/>
    <property type="project" value="InterPro"/>
</dbReference>
<evidence type="ECO:0000256" key="2">
    <source>
        <dbReference type="SAM" id="Phobius"/>
    </source>
</evidence>
<dbReference type="EC" id="3.1.-.-" evidence="3"/>
<dbReference type="HAMAP" id="MF_00518">
    <property type="entry name" value="Deacylase_Dtd"/>
    <property type="match status" value="1"/>
</dbReference>
<keyword evidence="2" id="KW-0812">Transmembrane</keyword>
<dbReference type="NCBIfam" id="TIGR00256">
    <property type="entry name" value="D-aminoacyl-tRNA deacylase"/>
    <property type="match status" value="1"/>
</dbReference>
<evidence type="ECO:0000256" key="1">
    <source>
        <dbReference type="ARBA" id="ARBA00009673"/>
    </source>
</evidence>
<gene>
    <name evidence="3" type="primary">dtd_1</name>
    <name evidence="3" type="ORF">GALL_10270</name>
</gene>
<dbReference type="InterPro" id="IPR023509">
    <property type="entry name" value="DTD-like_sf"/>
</dbReference>
<dbReference type="SUPFAM" id="SSF69500">
    <property type="entry name" value="DTD-like"/>
    <property type="match status" value="1"/>
</dbReference>
<comment type="caution">
    <text evidence="3">The sequence shown here is derived from an EMBL/GenBank/DDBJ whole genome shotgun (WGS) entry which is preliminary data.</text>
</comment>
<dbReference type="PANTHER" id="PTHR10472">
    <property type="entry name" value="D-TYROSYL-TRNA TYR DEACYLASE"/>
    <property type="match status" value="1"/>
</dbReference>
<name>A0A1J5TCP8_9ZZZZ</name>
<dbReference type="GO" id="GO:0051500">
    <property type="term" value="F:D-tyrosyl-tRNA(Tyr) deacylase activity"/>
    <property type="evidence" value="ECO:0007669"/>
    <property type="project" value="TreeGrafter"/>
</dbReference>
<dbReference type="FunFam" id="3.50.80.10:FF:000001">
    <property type="entry name" value="D-aminoacyl-tRNA deacylase"/>
    <property type="match status" value="1"/>
</dbReference>